<gene>
    <name evidence="7" type="primary">MAN6</name>
    <name evidence="7" type="ORF">KSP39_PZI017648</name>
</gene>
<dbReference type="EMBL" id="JBBWWQ010000015">
    <property type="protein sequence ID" value="KAK8928882.1"/>
    <property type="molecule type" value="Genomic_DNA"/>
</dbReference>
<dbReference type="PANTHER" id="PTHR31451">
    <property type="match status" value="1"/>
</dbReference>
<accession>A0AAP0B621</accession>
<comment type="similarity">
    <text evidence="2">Belongs to the glycosyl hydrolase 5 (cellulase A) family.</text>
</comment>
<evidence type="ECO:0000256" key="2">
    <source>
        <dbReference type="ARBA" id="ARBA00005641"/>
    </source>
</evidence>
<dbReference type="InterPro" id="IPR045053">
    <property type="entry name" value="MAN-like"/>
</dbReference>
<evidence type="ECO:0000256" key="3">
    <source>
        <dbReference type="ARBA" id="ARBA00012706"/>
    </source>
</evidence>
<dbReference type="GO" id="GO:0016985">
    <property type="term" value="F:mannan endo-1,4-beta-mannosidase activity"/>
    <property type="evidence" value="ECO:0007669"/>
    <property type="project" value="UniProtKB-EC"/>
</dbReference>
<evidence type="ECO:0000313" key="7">
    <source>
        <dbReference type="EMBL" id="KAK8928882.1"/>
    </source>
</evidence>
<protein>
    <recommendedName>
        <fullName evidence="3">mannan endo-1,4-beta-mannosidase</fullName>
        <ecNumber evidence="3">3.2.1.78</ecNumber>
    </recommendedName>
</protein>
<keyword evidence="4" id="KW-0378">Hydrolase</keyword>
<comment type="catalytic activity">
    <reaction evidence="1">
        <text>Random hydrolysis of (1-&gt;4)-beta-D-mannosidic linkages in mannans, galactomannans and glucomannans.</text>
        <dbReference type="EC" id="3.2.1.78"/>
    </reaction>
</comment>
<reference evidence="7 8" key="1">
    <citation type="journal article" date="2022" name="Nat. Plants">
        <title>Genomes of leafy and leafless Platanthera orchids illuminate the evolution of mycoheterotrophy.</title>
        <authorList>
            <person name="Li M.H."/>
            <person name="Liu K.W."/>
            <person name="Li Z."/>
            <person name="Lu H.C."/>
            <person name="Ye Q.L."/>
            <person name="Zhang D."/>
            <person name="Wang J.Y."/>
            <person name="Li Y.F."/>
            <person name="Zhong Z.M."/>
            <person name="Liu X."/>
            <person name="Yu X."/>
            <person name="Liu D.K."/>
            <person name="Tu X.D."/>
            <person name="Liu B."/>
            <person name="Hao Y."/>
            <person name="Liao X.Y."/>
            <person name="Jiang Y.T."/>
            <person name="Sun W.H."/>
            <person name="Chen J."/>
            <person name="Chen Y.Q."/>
            <person name="Ai Y."/>
            <person name="Zhai J.W."/>
            <person name="Wu S.S."/>
            <person name="Zhou Z."/>
            <person name="Hsiao Y.Y."/>
            <person name="Wu W.L."/>
            <person name="Chen Y.Y."/>
            <person name="Lin Y.F."/>
            <person name="Hsu J.L."/>
            <person name="Li C.Y."/>
            <person name="Wang Z.W."/>
            <person name="Zhao X."/>
            <person name="Zhong W.Y."/>
            <person name="Ma X.K."/>
            <person name="Ma L."/>
            <person name="Huang J."/>
            <person name="Chen G.Z."/>
            <person name="Huang M.Z."/>
            <person name="Huang L."/>
            <person name="Peng D.H."/>
            <person name="Luo Y.B."/>
            <person name="Zou S.Q."/>
            <person name="Chen S.P."/>
            <person name="Lan S."/>
            <person name="Tsai W.C."/>
            <person name="Van de Peer Y."/>
            <person name="Liu Z.J."/>
        </authorList>
    </citation>
    <scope>NUCLEOTIDE SEQUENCE [LARGE SCALE GENOMIC DNA]</scope>
    <source>
        <strain evidence="7">Lor287</strain>
    </source>
</reference>
<evidence type="ECO:0000256" key="4">
    <source>
        <dbReference type="ARBA" id="ARBA00022801"/>
    </source>
</evidence>
<dbReference type="InterPro" id="IPR017853">
    <property type="entry name" value="GH"/>
</dbReference>
<evidence type="ECO:0000313" key="8">
    <source>
        <dbReference type="Proteomes" id="UP001418222"/>
    </source>
</evidence>
<dbReference type="SUPFAM" id="SSF51445">
    <property type="entry name" value="(Trans)glycosidases"/>
    <property type="match status" value="1"/>
</dbReference>
<evidence type="ECO:0000259" key="6">
    <source>
        <dbReference type="Pfam" id="PF26410"/>
    </source>
</evidence>
<dbReference type="EC" id="3.2.1.78" evidence="3"/>
<dbReference type="Proteomes" id="UP001418222">
    <property type="component" value="Unassembled WGS sequence"/>
</dbReference>
<keyword evidence="8" id="KW-1185">Reference proteome</keyword>
<dbReference type="GO" id="GO:0000272">
    <property type="term" value="P:polysaccharide catabolic process"/>
    <property type="evidence" value="ECO:0007669"/>
    <property type="project" value="InterPro"/>
</dbReference>
<evidence type="ECO:0000256" key="1">
    <source>
        <dbReference type="ARBA" id="ARBA00001678"/>
    </source>
</evidence>
<feature type="domain" description="Glycoside hydrolase family 5" evidence="6">
    <location>
        <begin position="2"/>
        <end position="336"/>
    </location>
</feature>
<evidence type="ECO:0000256" key="5">
    <source>
        <dbReference type="ARBA" id="ARBA00023295"/>
    </source>
</evidence>
<dbReference type="Pfam" id="PF26410">
    <property type="entry name" value="GH5_mannosidase"/>
    <property type="match status" value="1"/>
</dbReference>
<proteinExistence type="inferred from homology"/>
<dbReference type="AlphaFoldDB" id="A0AAP0B621"/>
<comment type="caution">
    <text evidence="7">The sequence shown here is derived from an EMBL/GenBank/DDBJ whole genome shotgun (WGS) entry which is preliminary data.</text>
</comment>
<dbReference type="FunFam" id="3.20.20.80:FF:000012">
    <property type="entry name" value="Mannan endo-1,4-beta-mannosidase 6"/>
    <property type="match status" value="1"/>
</dbReference>
<dbReference type="PANTHER" id="PTHR31451:SF54">
    <property type="entry name" value="MANNAN ENDO-1,4-BETA-MANNOSIDASE 6"/>
    <property type="match status" value="1"/>
</dbReference>
<dbReference type="Gene3D" id="3.20.20.80">
    <property type="entry name" value="Glycosidases"/>
    <property type="match status" value="1"/>
</dbReference>
<organism evidence="7 8">
    <name type="scientific">Platanthera zijinensis</name>
    <dbReference type="NCBI Taxonomy" id="2320716"/>
    <lineage>
        <taxon>Eukaryota</taxon>
        <taxon>Viridiplantae</taxon>
        <taxon>Streptophyta</taxon>
        <taxon>Embryophyta</taxon>
        <taxon>Tracheophyta</taxon>
        <taxon>Spermatophyta</taxon>
        <taxon>Magnoliopsida</taxon>
        <taxon>Liliopsida</taxon>
        <taxon>Asparagales</taxon>
        <taxon>Orchidaceae</taxon>
        <taxon>Orchidoideae</taxon>
        <taxon>Orchideae</taxon>
        <taxon>Orchidinae</taxon>
        <taxon>Platanthera</taxon>
    </lineage>
</organism>
<dbReference type="InterPro" id="IPR001547">
    <property type="entry name" value="Glyco_hydro_5"/>
</dbReference>
<sequence>MVARKGNQFVLGGQPFYLNGFNTYWLMILAADNSTRGKVTETFEYASAVGLTVGRTWAFNDGGWRALQKSPSLYDEDVFKALDFVVSEARRHRIRLILSLINNWEDFGGKAQYVKWGNEAAGLNLTSEDDFFTHPTLKDYYKAHVKTVLNRVNTFTNITYKDDPTIFAWELMNEAQCRADPSGNSLQVWIEEMAFHVKTIDPNHLLEVGLEGFYGPLTPDRQQFNPNTFSGQAGTDFIRNHRALGIDFATVHMYPDTWISTNVSNTYLQFVESWMQSHIDDADKMLGMPVVFTEFGVSEKDHNFSVKFRDSLINTVYNNIMNSAMKGGSGGGCLLWQLFPEGVDYMNDGYSVVLTKYPSTSNIISLQSKRIKIFNSKCSWISHWICRNKECVDALPEEL</sequence>
<keyword evidence="5" id="KW-0326">Glycosidase</keyword>
<name>A0AAP0B621_9ASPA</name>